<keyword evidence="3" id="KW-1185">Reference proteome</keyword>
<feature type="transmembrane region" description="Helical" evidence="1">
    <location>
        <begin position="241"/>
        <end position="262"/>
    </location>
</feature>
<gene>
    <name evidence="2" type="ORF">DF185_01895</name>
</gene>
<evidence type="ECO:0000313" key="2">
    <source>
        <dbReference type="EMBL" id="PXY02870.1"/>
    </source>
</evidence>
<dbReference type="AlphaFoldDB" id="A0A2V4A682"/>
<feature type="transmembrane region" description="Helical" evidence="1">
    <location>
        <begin position="146"/>
        <end position="166"/>
    </location>
</feature>
<proteinExistence type="predicted"/>
<dbReference type="SUPFAM" id="SSF103481">
    <property type="entry name" value="Multidrug resistance efflux transporter EmrE"/>
    <property type="match status" value="2"/>
</dbReference>
<feature type="transmembrane region" description="Helical" evidence="1">
    <location>
        <begin position="116"/>
        <end position="134"/>
    </location>
</feature>
<feature type="transmembrane region" description="Helical" evidence="1">
    <location>
        <begin position="269"/>
        <end position="285"/>
    </location>
</feature>
<feature type="transmembrane region" description="Helical" evidence="1">
    <location>
        <begin position="178"/>
        <end position="198"/>
    </location>
</feature>
<keyword evidence="1" id="KW-1133">Transmembrane helix</keyword>
<accession>A0A2V4A682</accession>
<feature type="transmembrane region" description="Helical" evidence="1">
    <location>
        <begin position="28"/>
        <end position="48"/>
    </location>
</feature>
<protein>
    <recommendedName>
        <fullName evidence="4">EamA domain-containing protein</fullName>
    </recommendedName>
</protein>
<keyword evidence="1" id="KW-0472">Membrane</keyword>
<evidence type="ECO:0008006" key="4">
    <source>
        <dbReference type="Google" id="ProtNLM"/>
    </source>
</evidence>
<dbReference type="OrthoDB" id="1524053at2"/>
<evidence type="ECO:0000313" key="3">
    <source>
        <dbReference type="Proteomes" id="UP000248079"/>
    </source>
</evidence>
<dbReference type="RefSeq" id="WP_110359028.1">
    <property type="nucleotide sequence ID" value="NZ_QFLI01000001.1"/>
</dbReference>
<dbReference type="InterPro" id="IPR037185">
    <property type="entry name" value="EmrE-like"/>
</dbReference>
<evidence type="ECO:0000256" key="1">
    <source>
        <dbReference type="SAM" id="Phobius"/>
    </source>
</evidence>
<keyword evidence="1" id="KW-0812">Transmembrane</keyword>
<dbReference type="EMBL" id="QFLI01000001">
    <property type="protein sequence ID" value="PXY02870.1"/>
    <property type="molecule type" value="Genomic_DNA"/>
</dbReference>
<reference evidence="2 3" key="1">
    <citation type="submission" date="2018-05" db="EMBL/GenBank/DDBJ databases">
        <title>Marinifilum breve JC075T sp. nov., a marine bacterium isolated from Yongle Blue Hole in the South China Sea.</title>
        <authorList>
            <person name="Fu T."/>
        </authorList>
    </citation>
    <scope>NUCLEOTIDE SEQUENCE [LARGE SCALE GENOMIC DNA]</scope>
    <source>
        <strain evidence="2 3">JC075</strain>
    </source>
</reference>
<dbReference type="Proteomes" id="UP000248079">
    <property type="component" value="Unassembled WGS sequence"/>
</dbReference>
<feature type="transmembrane region" description="Helical" evidence="1">
    <location>
        <begin position="210"/>
        <end position="229"/>
    </location>
</feature>
<sequence length="286" mass="31469">MLYLLFAILSSAGIFVCFKYLERFKVDILHAIIINYITASVCGFLLSNSNITFAQIIHQPWFNISFIIGTAFIAAFFIIGRSTQKAGISVTTLASKMSFVLPMIFSIVFYQEVISTQKIIGFVLAISAVLLSIYKNQADTTQRKYLWLPILLFFVAGTVDSFVKYAQEEYLTSGGQEIFSTLLFAIAAISGFVVLIIKKHNIKELLQAKVLIGGLLLGLVNFGSLHFLIASLNQSGFDSSVVFSIINIGIVAISVLIGIGIFREKLNKINLLGIVLAIIAIFILTN</sequence>
<organism evidence="2 3">
    <name type="scientific">Marinifilum breve</name>
    <dbReference type="NCBI Taxonomy" id="2184082"/>
    <lineage>
        <taxon>Bacteria</taxon>
        <taxon>Pseudomonadati</taxon>
        <taxon>Bacteroidota</taxon>
        <taxon>Bacteroidia</taxon>
        <taxon>Marinilabiliales</taxon>
        <taxon>Marinifilaceae</taxon>
    </lineage>
</organism>
<feature type="transmembrane region" description="Helical" evidence="1">
    <location>
        <begin position="86"/>
        <end position="110"/>
    </location>
</feature>
<comment type="caution">
    <text evidence="2">The sequence shown here is derived from an EMBL/GenBank/DDBJ whole genome shotgun (WGS) entry which is preliminary data.</text>
</comment>
<name>A0A2V4A682_9BACT</name>
<feature type="transmembrane region" description="Helical" evidence="1">
    <location>
        <begin position="60"/>
        <end position="79"/>
    </location>
</feature>
<feature type="transmembrane region" description="Helical" evidence="1">
    <location>
        <begin position="6"/>
        <end position="21"/>
    </location>
</feature>